<keyword evidence="2" id="KW-1185">Reference proteome</keyword>
<reference evidence="1 2" key="1">
    <citation type="submission" date="2020-08" db="EMBL/GenBank/DDBJ databases">
        <title>Winogradskyella ouciana sp. nov., isolated from the hadal seawater of the Mariana Trench.</title>
        <authorList>
            <person name="He X."/>
        </authorList>
    </citation>
    <scope>NUCLEOTIDE SEQUENCE [LARGE SCALE GENOMIC DNA]</scope>
    <source>
        <strain evidence="1 2">KCTC 22026</strain>
    </source>
</reference>
<accession>A0ABR6Y143</accession>
<organism evidence="1 2">
    <name type="scientific">Winogradskyella echinorum</name>
    <dbReference type="NCBI Taxonomy" id="538189"/>
    <lineage>
        <taxon>Bacteria</taxon>
        <taxon>Pseudomonadati</taxon>
        <taxon>Bacteroidota</taxon>
        <taxon>Flavobacteriia</taxon>
        <taxon>Flavobacteriales</taxon>
        <taxon>Flavobacteriaceae</taxon>
        <taxon>Winogradskyella</taxon>
    </lineage>
</organism>
<gene>
    <name evidence="1" type="ORF">H6H04_08750</name>
</gene>
<sequence length="133" mass="14772">MKKLSFILICILLVCCNSDDSNSDDAELIGDWRLIELLSDPGNGSGSFNSVESDFIITFLSDGTFTANGDFCNMLDETNSPSTGIYSEIEFTITPDNCENSIPNWNYAFVINGDKLIVNFPCIEPCKVKYQKQ</sequence>
<dbReference type="Proteomes" id="UP000607435">
    <property type="component" value="Unassembled WGS sequence"/>
</dbReference>
<proteinExistence type="predicted"/>
<dbReference type="EMBL" id="JACOME010000002">
    <property type="protein sequence ID" value="MBC3846466.1"/>
    <property type="molecule type" value="Genomic_DNA"/>
</dbReference>
<comment type="caution">
    <text evidence="1">The sequence shown here is derived from an EMBL/GenBank/DDBJ whole genome shotgun (WGS) entry which is preliminary data.</text>
</comment>
<name>A0ABR6Y143_9FLAO</name>
<dbReference type="RefSeq" id="WP_186845581.1">
    <property type="nucleotide sequence ID" value="NZ_JACOME010000002.1"/>
</dbReference>
<protein>
    <recommendedName>
        <fullName evidence="3">Lipocalin-like domain-containing protein</fullName>
    </recommendedName>
</protein>
<evidence type="ECO:0000313" key="1">
    <source>
        <dbReference type="EMBL" id="MBC3846466.1"/>
    </source>
</evidence>
<evidence type="ECO:0000313" key="2">
    <source>
        <dbReference type="Proteomes" id="UP000607435"/>
    </source>
</evidence>
<evidence type="ECO:0008006" key="3">
    <source>
        <dbReference type="Google" id="ProtNLM"/>
    </source>
</evidence>